<keyword evidence="1" id="KW-1133">Transmembrane helix</keyword>
<dbReference type="Proteomes" id="UP000070355">
    <property type="component" value="Unassembled WGS sequence"/>
</dbReference>
<reference evidence="3" key="1">
    <citation type="submission" date="2016-01" db="EMBL/GenBank/DDBJ databases">
        <authorList>
            <person name="Mitreva M."/>
            <person name="Pepin K.H."/>
            <person name="Mihindukulasuriya K.A."/>
            <person name="Fulton R."/>
            <person name="Fronick C."/>
            <person name="O'Laughlin M."/>
            <person name="Miner T."/>
            <person name="Herter B."/>
            <person name="Rosa B.A."/>
            <person name="Cordes M."/>
            <person name="Tomlinson C."/>
            <person name="Wollam A."/>
            <person name="Palsikar V.B."/>
            <person name="Mardis E.R."/>
            <person name="Wilson R.K."/>
        </authorList>
    </citation>
    <scope>NUCLEOTIDE SEQUENCE [LARGE SCALE GENOMIC DNA]</scope>
    <source>
        <strain evidence="3">DNF01167</strain>
    </source>
</reference>
<feature type="transmembrane region" description="Helical" evidence="1">
    <location>
        <begin position="131"/>
        <end position="156"/>
    </location>
</feature>
<dbReference type="RefSeq" id="WP_060914144.1">
    <property type="nucleotide sequence ID" value="NZ_JAWFGB010000011.1"/>
</dbReference>
<feature type="transmembrane region" description="Helical" evidence="1">
    <location>
        <begin position="39"/>
        <end position="57"/>
    </location>
</feature>
<organism evidence="2 3">
    <name type="scientific">Gemella haemolysans</name>
    <dbReference type="NCBI Taxonomy" id="1379"/>
    <lineage>
        <taxon>Bacteria</taxon>
        <taxon>Bacillati</taxon>
        <taxon>Bacillota</taxon>
        <taxon>Bacilli</taxon>
        <taxon>Bacillales</taxon>
        <taxon>Gemellaceae</taxon>
        <taxon>Gemella</taxon>
    </lineage>
</organism>
<dbReference type="InterPro" id="IPR008875">
    <property type="entry name" value="TraX"/>
</dbReference>
<dbReference type="EMBL" id="LSDC01000063">
    <property type="protein sequence ID" value="KXB59838.1"/>
    <property type="molecule type" value="Genomic_DNA"/>
</dbReference>
<proteinExistence type="predicted"/>
<comment type="caution">
    <text evidence="2">The sequence shown here is derived from an EMBL/GenBank/DDBJ whole genome shotgun (WGS) entry which is preliminary data.</text>
</comment>
<dbReference type="STRING" id="1379.HMPREF3186_00975"/>
<feature type="transmembrane region" description="Helical" evidence="1">
    <location>
        <begin position="176"/>
        <end position="200"/>
    </location>
</feature>
<feature type="transmembrane region" description="Helical" evidence="1">
    <location>
        <begin position="69"/>
        <end position="92"/>
    </location>
</feature>
<evidence type="ECO:0000256" key="1">
    <source>
        <dbReference type="SAM" id="Phobius"/>
    </source>
</evidence>
<protein>
    <recommendedName>
        <fullName evidence="4">Conjugal transfer protein TraX</fullName>
    </recommendedName>
</protein>
<accession>A0A133ZWM6</accession>
<dbReference type="OrthoDB" id="9781069at2"/>
<name>A0A133ZWM6_9BACL</name>
<evidence type="ECO:0008006" key="4">
    <source>
        <dbReference type="Google" id="ProtNLM"/>
    </source>
</evidence>
<evidence type="ECO:0000313" key="3">
    <source>
        <dbReference type="Proteomes" id="UP000070355"/>
    </source>
</evidence>
<feature type="transmembrane region" description="Helical" evidence="1">
    <location>
        <begin position="98"/>
        <end position="119"/>
    </location>
</feature>
<feature type="transmembrane region" description="Helical" evidence="1">
    <location>
        <begin position="12"/>
        <end position="33"/>
    </location>
</feature>
<dbReference type="AlphaFoldDB" id="A0A133ZWM6"/>
<keyword evidence="1" id="KW-0812">Transmembrane</keyword>
<keyword evidence="1" id="KW-0472">Membrane</keyword>
<feature type="transmembrane region" description="Helical" evidence="1">
    <location>
        <begin position="221"/>
        <end position="242"/>
    </location>
</feature>
<dbReference type="Pfam" id="PF05857">
    <property type="entry name" value="TraX"/>
    <property type="match status" value="1"/>
</dbReference>
<dbReference type="PATRIC" id="fig|1379.3.peg.959"/>
<sequence>MKNLKFDGTQLKYIAIIAMTIDHLAWLLYPGLVKEPIPVIMHIVGRLTAPIMWYFIAEGSYYTKDIKKYFFRIMSFAVISHFAFCFGLGIPFDITTGSIFNKTSVLFPLAMSVALIAIFRNEKINNTLKILAIIVFCLLTFVADWSSIALMMPFFLYNHRDNKKQQIFDYVIWISVYAAIYIIFIDVFYGVLQFATLFSLPLLMRYDGTRGKHIGSKWFFYYYYPIHLAIIGIFRIILYGNISLVL</sequence>
<evidence type="ECO:0000313" key="2">
    <source>
        <dbReference type="EMBL" id="KXB59838.1"/>
    </source>
</evidence>
<gene>
    <name evidence="2" type="ORF">HMPREF3186_00975</name>
</gene>